<gene>
    <name evidence="1" type="ORF">BO88DRAFT_463618</name>
</gene>
<dbReference type="Gene3D" id="3.30.420.40">
    <property type="match status" value="2"/>
</dbReference>
<organism evidence="1 2">
    <name type="scientific">Aspergillus vadensis (strain CBS 113365 / IMI 142717 / IBT 24658)</name>
    <dbReference type="NCBI Taxonomy" id="1448311"/>
    <lineage>
        <taxon>Eukaryota</taxon>
        <taxon>Fungi</taxon>
        <taxon>Dikarya</taxon>
        <taxon>Ascomycota</taxon>
        <taxon>Pezizomycotina</taxon>
        <taxon>Eurotiomycetes</taxon>
        <taxon>Eurotiomycetidae</taxon>
        <taxon>Eurotiales</taxon>
        <taxon>Aspergillaceae</taxon>
        <taxon>Aspergillus</taxon>
        <taxon>Aspergillus subgen. Circumdati</taxon>
    </lineage>
</organism>
<proteinExistence type="predicted"/>
<evidence type="ECO:0008006" key="3">
    <source>
        <dbReference type="Google" id="ProtNLM"/>
    </source>
</evidence>
<dbReference type="OrthoDB" id="2963168at2759"/>
<reference evidence="1" key="1">
    <citation type="submission" date="2016-12" db="EMBL/GenBank/DDBJ databases">
        <title>The genomes of Aspergillus section Nigri reveals drivers in fungal speciation.</title>
        <authorList>
            <consortium name="DOE Joint Genome Institute"/>
            <person name="Vesth T.C."/>
            <person name="Nybo J."/>
            <person name="Theobald S."/>
            <person name="Brandl J."/>
            <person name="Frisvad J.C."/>
            <person name="Nielsen K.F."/>
            <person name="Lyhne E.K."/>
            <person name="Kogle M.E."/>
            <person name="Kuo A."/>
            <person name="Riley R."/>
            <person name="Clum A."/>
            <person name="Nolan M."/>
            <person name="Lipzen A."/>
            <person name="Salamov A."/>
            <person name="Henrissat B."/>
            <person name="Wiebenga A."/>
            <person name="De Vries R.P."/>
            <person name="Grigoriev I.V."/>
            <person name="Mortensen U.H."/>
            <person name="Andersen M.R."/>
            <person name="Baker S.E."/>
        </authorList>
    </citation>
    <scope>NUCLEOTIDE SEQUENCE [LARGE SCALE GENOMIC DNA]</scope>
    <source>
        <strain evidence="1">CBS 113365</strain>
    </source>
</reference>
<name>A0A319B7L4_ASPVC</name>
<dbReference type="GeneID" id="37215862"/>
<protein>
    <recommendedName>
        <fullName evidence="3">Actin-like ATPase domain-containing protein</fullName>
    </recommendedName>
</protein>
<dbReference type="EMBL" id="KZ821626">
    <property type="protein sequence ID" value="PYH68505.1"/>
    <property type="molecule type" value="Genomic_DNA"/>
</dbReference>
<dbReference type="RefSeq" id="XP_025562299.1">
    <property type="nucleotide sequence ID" value="XM_025711270.1"/>
</dbReference>
<accession>A0A319B7L4</accession>
<dbReference type="SUPFAM" id="SSF53067">
    <property type="entry name" value="Actin-like ATPase domain"/>
    <property type="match status" value="1"/>
</dbReference>
<evidence type="ECO:0000313" key="2">
    <source>
        <dbReference type="Proteomes" id="UP000248405"/>
    </source>
</evidence>
<dbReference type="PANTHER" id="PTHR14187:SF5">
    <property type="entry name" value="HEAT SHOCK 70 KDA PROTEIN 12A"/>
    <property type="match status" value="1"/>
</dbReference>
<dbReference type="Gene3D" id="3.90.640.10">
    <property type="entry name" value="Actin, Chain A, domain 4"/>
    <property type="match status" value="1"/>
</dbReference>
<dbReference type="PANTHER" id="PTHR14187">
    <property type="entry name" value="ALPHA KINASE/ELONGATION FACTOR 2 KINASE"/>
    <property type="match status" value="1"/>
</dbReference>
<dbReference type="CDD" id="cd10170">
    <property type="entry name" value="ASKHA_NBD_HSP70"/>
    <property type="match status" value="1"/>
</dbReference>
<dbReference type="InterPro" id="IPR043129">
    <property type="entry name" value="ATPase_NBD"/>
</dbReference>
<evidence type="ECO:0000313" key="1">
    <source>
        <dbReference type="EMBL" id="PYH68505.1"/>
    </source>
</evidence>
<sequence>MPLRVAEDGKIMVGVDFGTTYTGVSYSLRSLEVRGGEDNDHLIDEWPAANSREITASKVPTIVQYEHKTVRGIKTLEATRWGAQVLASKENCSSLFKPLLEPNFDRDHDPYAFWNSTVGHGGFFLPEAKEPSDVIKDYLDCVWKYSSKTIFKNTRQGPSYHPVHYTITVPGIWARETRKALERIVKDAGLATKTNDILTMIPEPIAAAVDIFRKKADTFQGDVVMLVCDIGGGTIDVGSVFIRQTEFGRYIRQLEPTRGDLGMLSVEAAFYRTMYERFKDTFKNQNTESIGPSSALIREFRDCFERFAPENLEEHGWECRLPFWSLLSSNNPDFYDRRRKEIFLSARDIQAFLDPVIDMAVSLISEQHHAVATAGFGGKKQHVYLGGGGAENAYILRSVKRRIKDKHALDVYTPDKPQLAVVNGAGVYGLDDVLSIHKCPQHIGFECAQQYDADRHGQPRPEVLTRDPVDGRNMVTGAAIWVFDMGRTYHDGAVETENVTEYFLDSEFGDRHKNIFVSRDPRPPAFVTDLEPLTAIEIRFRQVPAGKTEVRVVGGRRQVRIRYDISTTFFPVDNKIEFVAKVCNQVIGRQEISMPFH</sequence>
<keyword evidence="2" id="KW-1185">Reference proteome</keyword>
<dbReference type="AlphaFoldDB" id="A0A319B7L4"/>
<dbReference type="Proteomes" id="UP000248405">
    <property type="component" value="Unassembled WGS sequence"/>
</dbReference>